<organism evidence="3 4">
    <name type="scientific">Nitrosomonas aestuarii</name>
    <dbReference type="NCBI Taxonomy" id="52441"/>
    <lineage>
        <taxon>Bacteria</taxon>
        <taxon>Pseudomonadati</taxon>
        <taxon>Pseudomonadota</taxon>
        <taxon>Betaproteobacteria</taxon>
        <taxon>Nitrosomonadales</taxon>
        <taxon>Nitrosomonadaceae</taxon>
        <taxon>Nitrosomonas</taxon>
    </lineage>
</organism>
<dbReference type="InterPro" id="IPR011234">
    <property type="entry name" value="Fumarylacetoacetase-like_C"/>
</dbReference>
<dbReference type="AlphaFoldDB" id="A0A1I3Z4I7"/>
<sequence length="229" mass="25506">MHHPDTNYRHLFANGLSVPWPAGKAVCVGRNYSDHIVELNNDVPDEPILFIKPTTAMVSFSGFIKLTRRFGIHHYETEMTLLIGKKLQCCNEKEARDAIAGVGVGLDLTLRSLQNSLKAKGHPWERAKAFDGSCVLSRFVILDNTLDLQNIKLCLWRNDELVQNTNTGQMLFPVLTLLCDISRTFTLMPGDIVMTGTPRGVGELLAGDKLKAELDSLITEETIVINDDE</sequence>
<keyword evidence="4" id="KW-1185">Reference proteome</keyword>
<feature type="domain" description="Fumarylacetoacetase-like C-terminal" evidence="2">
    <location>
        <begin position="24"/>
        <end position="217"/>
    </location>
</feature>
<evidence type="ECO:0000256" key="1">
    <source>
        <dbReference type="ARBA" id="ARBA00022723"/>
    </source>
</evidence>
<dbReference type="SUPFAM" id="SSF56529">
    <property type="entry name" value="FAH"/>
    <property type="match status" value="1"/>
</dbReference>
<dbReference type="Proteomes" id="UP000199533">
    <property type="component" value="Unassembled WGS sequence"/>
</dbReference>
<proteinExistence type="predicted"/>
<dbReference type="GO" id="GO:0018773">
    <property type="term" value="F:acetylpyruvate hydrolase activity"/>
    <property type="evidence" value="ECO:0007669"/>
    <property type="project" value="TreeGrafter"/>
</dbReference>
<keyword evidence="1" id="KW-0479">Metal-binding</keyword>
<accession>A0A1I3Z4I7</accession>
<dbReference type="OrthoDB" id="9805307at2"/>
<dbReference type="InterPro" id="IPR036663">
    <property type="entry name" value="Fumarylacetoacetase_C_sf"/>
</dbReference>
<dbReference type="Pfam" id="PF01557">
    <property type="entry name" value="FAA_hydrolase"/>
    <property type="match status" value="1"/>
</dbReference>
<dbReference type="NCBIfam" id="NF007967">
    <property type="entry name" value="PRK10691.1"/>
    <property type="match status" value="1"/>
</dbReference>
<evidence type="ECO:0000259" key="2">
    <source>
        <dbReference type="Pfam" id="PF01557"/>
    </source>
</evidence>
<evidence type="ECO:0000313" key="3">
    <source>
        <dbReference type="EMBL" id="SFK38947.1"/>
    </source>
</evidence>
<evidence type="ECO:0000313" key="4">
    <source>
        <dbReference type="Proteomes" id="UP000199533"/>
    </source>
</evidence>
<dbReference type="STRING" id="52441.SAMN05216302_100585"/>
<dbReference type="RefSeq" id="WP_090697625.1">
    <property type="nucleotide sequence ID" value="NZ_FOSP01000005.1"/>
</dbReference>
<dbReference type="GO" id="GO:0046872">
    <property type="term" value="F:metal ion binding"/>
    <property type="evidence" value="ECO:0007669"/>
    <property type="project" value="UniProtKB-KW"/>
</dbReference>
<gene>
    <name evidence="3" type="ORF">SAMN05216302_100585</name>
</gene>
<dbReference type="PANTHER" id="PTHR11820">
    <property type="entry name" value="ACYLPYRUVASE"/>
    <property type="match status" value="1"/>
</dbReference>
<protein>
    <submittedName>
        <fullName evidence="3">2-keto-4-pentenoate hydratase/2-oxohepta-3-ene-1,7-dioic acid hydratase (Catechol pathway)</fullName>
    </submittedName>
</protein>
<dbReference type="EMBL" id="FOSP01000005">
    <property type="protein sequence ID" value="SFK38947.1"/>
    <property type="molecule type" value="Genomic_DNA"/>
</dbReference>
<dbReference type="PANTHER" id="PTHR11820:SF7">
    <property type="entry name" value="ACYLPYRUVASE FAHD1, MITOCHONDRIAL"/>
    <property type="match status" value="1"/>
</dbReference>
<reference evidence="4" key="1">
    <citation type="submission" date="2016-10" db="EMBL/GenBank/DDBJ databases">
        <authorList>
            <person name="Varghese N."/>
            <person name="Submissions S."/>
        </authorList>
    </citation>
    <scope>NUCLEOTIDE SEQUENCE [LARGE SCALE GENOMIC DNA]</scope>
    <source>
        <strain evidence="4">Nm69</strain>
    </source>
</reference>
<name>A0A1I3Z4I7_9PROT</name>
<dbReference type="Gene3D" id="3.90.850.10">
    <property type="entry name" value="Fumarylacetoacetase-like, C-terminal domain"/>
    <property type="match status" value="1"/>
</dbReference>